<dbReference type="AlphaFoldDB" id="A0AAD9KAT8"/>
<dbReference type="EMBL" id="JAODUO010001260">
    <property type="protein sequence ID" value="KAK2167751.1"/>
    <property type="molecule type" value="Genomic_DNA"/>
</dbReference>
<evidence type="ECO:0000313" key="2">
    <source>
        <dbReference type="Proteomes" id="UP001209878"/>
    </source>
</evidence>
<sequence length="127" mass="14256">MLDSVVTHEDVDVTLCSYMLKVFVLLECWTSRTRVVAKIQMEKWNGDILDINETVQRLGPRKCRQLLGIHALSGCDTVSYPFGKGNKSALKLLEMDIPGLDQVPGQPDAIHAQLQETAYTFFLPLYG</sequence>
<dbReference type="Proteomes" id="UP001209878">
    <property type="component" value="Unassembled WGS sequence"/>
</dbReference>
<name>A0AAD9KAT8_RIDPI</name>
<accession>A0AAD9KAT8</accession>
<keyword evidence="2" id="KW-1185">Reference proteome</keyword>
<proteinExistence type="predicted"/>
<comment type="caution">
    <text evidence="1">The sequence shown here is derived from an EMBL/GenBank/DDBJ whole genome shotgun (WGS) entry which is preliminary data.</text>
</comment>
<gene>
    <name evidence="1" type="ORF">NP493_1261g00015</name>
</gene>
<organism evidence="1 2">
    <name type="scientific">Ridgeia piscesae</name>
    <name type="common">Tubeworm</name>
    <dbReference type="NCBI Taxonomy" id="27915"/>
    <lineage>
        <taxon>Eukaryota</taxon>
        <taxon>Metazoa</taxon>
        <taxon>Spiralia</taxon>
        <taxon>Lophotrochozoa</taxon>
        <taxon>Annelida</taxon>
        <taxon>Polychaeta</taxon>
        <taxon>Sedentaria</taxon>
        <taxon>Canalipalpata</taxon>
        <taxon>Sabellida</taxon>
        <taxon>Siboglinidae</taxon>
        <taxon>Ridgeia</taxon>
    </lineage>
</organism>
<protein>
    <submittedName>
        <fullName evidence="1">Uncharacterized protein</fullName>
    </submittedName>
</protein>
<reference evidence="1" key="1">
    <citation type="journal article" date="2023" name="Mol. Biol. Evol.">
        <title>Third-Generation Sequencing Reveals the Adaptive Role of the Epigenome in Three Deep-Sea Polychaetes.</title>
        <authorList>
            <person name="Perez M."/>
            <person name="Aroh O."/>
            <person name="Sun Y."/>
            <person name="Lan Y."/>
            <person name="Juniper S.K."/>
            <person name="Young C.R."/>
            <person name="Angers B."/>
            <person name="Qian P.Y."/>
        </authorList>
    </citation>
    <scope>NUCLEOTIDE SEQUENCE</scope>
    <source>
        <strain evidence="1">R07B-5</strain>
    </source>
</reference>
<evidence type="ECO:0000313" key="1">
    <source>
        <dbReference type="EMBL" id="KAK2167751.1"/>
    </source>
</evidence>